<dbReference type="SUPFAM" id="SSF53218">
    <property type="entry name" value="Molybdenum cofactor biosynthesis proteins"/>
    <property type="match status" value="1"/>
</dbReference>
<dbReference type="InterPro" id="IPR051920">
    <property type="entry name" value="MPT_Adenylyltrnsfr/MoaC-Rel"/>
</dbReference>
<reference evidence="5" key="1">
    <citation type="submission" date="2016-06" db="EMBL/GenBank/DDBJ databases">
        <authorList>
            <person name="Sutton G."/>
            <person name="Brinkac L."/>
            <person name="Sanka R."/>
            <person name="Adams M."/>
            <person name="Lau E."/>
            <person name="Sam S."/>
            <person name="Sreng N."/>
            <person name="Him V."/>
            <person name="Kerleguer A."/>
            <person name="Cheng S."/>
        </authorList>
    </citation>
    <scope>NUCLEOTIDE SEQUENCE [LARGE SCALE GENOMIC DNA]</scope>
    <source>
        <strain evidence="5">E861</strain>
    </source>
</reference>
<evidence type="ECO:0000313" key="5">
    <source>
        <dbReference type="Proteomes" id="UP000093592"/>
    </source>
</evidence>
<dbReference type="InterPro" id="IPR036425">
    <property type="entry name" value="MoaB/Mog-like_dom_sf"/>
</dbReference>
<evidence type="ECO:0000259" key="3">
    <source>
        <dbReference type="SMART" id="SM00852"/>
    </source>
</evidence>
<evidence type="ECO:0000256" key="1">
    <source>
        <dbReference type="ARBA" id="ARBA00005046"/>
    </source>
</evidence>
<dbReference type="SMART" id="SM00852">
    <property type="entry name" value="MoCF_biosynth"/>
    <property type="match status" value="1"/>
</dbReference>
<sequence>MAARSARVIIASTRAAAGVYDDRCGPIIAEWLEQRGFSPPEPVVVPDGDPVGKALRDAVGEGVDVVITSGGTGISPSDDTPAQTTAVLDYEVPGLADAIRSSGLPKVPTSVLSRGVCGVAGRTLVVNLPGSTGGVRDGLGVLDGVLDHALDQLAGGDHPR</sequence>
<keyword evidence="2" id="KW-0501">Molybdenum cofactor biosynthesis</keyword>
<name>A0A1A2ZLT4_9MYCO</name>
<organism evidence="4 5">
    <name type="scientific">Mycobacterium kyorinense</name>
    <dbReference type="NCBI Taxonomy" id="487514"/>
    <lineage>
        <taxon>Bacteria</taxon>
        <taxon>Bacillati</taxon>
        <taxon>Actinomycetota</taxon>
        <taxon>Actinomycetes</taxon>
        <taxon>Mycobacteriales</taxon>
        <taxon>Mycobacteriaceae</taxon>
        <taxon>Mycobacterium</taxon>
    </lineage>
</organism>
<comment type="pathway">
    <text evidence="1">Cofactor biosynthesis; molybdopterin biosynthesis.</text>
</comment>
<proteinExistence type="predicted"/>
<dbReference type="AlphaFoldDB" id="A0A1A2ZLT4"/>
<comment type="caution">
    <text evidence="4">The sequence shown here is derived from an EMBL/GenBank/DDBJ whole genome shotgun (WGS) entry which is preliminary data.</text>
</comment>
<dbReference type="PANTHER" id="PTHR43764:SF1">
    <property type="entry name" value="MOLYBDOPTERIN MOLYBDOTRANSFERASE"/>
    <property type="match status" value="1"/>
</dbReference>
<dbReference type="Gene3D" id="3.40.980.10">
    <property type="entry name" value="MoaB/Mog-like domain"/>
    <property type="match status" value="1"/>
</dbReference>
<protein>
    <submittedName>
        <fullName evidence="4">Molybdenum cofactor biosynthesis protein</fullName>
    </submittedName>
</protein>
<dbReference type="GO" id="GO:0006777">
    <property type="term" value="P:Mo-molybdopterin cofactor biosynthetic process"/>
    <property type="evidence" value="ECO:0007669"/>
    <property type="project" value="UniProtKB-KW"/>
</dbReference>
<dbReference type="Pfam" id="PF00994">
    <property type="entry name" value="MoCF_biosynth"/>
    <property type="match status" value="1"/>
</dbReference>
<dbReference type="RefSeq" id="WP_065013274.1">
    <property type="nucleotide sequence ID" value="NZ_LZKJ01000049.1"/>
</dbReference>
<gene>
    <name evidence="4" type="ORF">A5707_14570</name>
</gene>
<evidence type="ECO:0000313" key="4">
    <source>
        <dbReference type="EMBL" id="OBI50643.1"/>
    </source>
</evidence>
<evidence type="ECO:0000256" key="2">
    <source>
        <dbReference type="ARBA" id="ARBA00023150"/>
    </source>
</evidence>
<dbReference type="NCBIfam" id="TIGR00177">
    <property type="entry name" value="molyb_syn"/>
    <property type="match status" value="1"/>
</dbReference>
<dbReference type="EMBL" id="LZKJ01000049">
    <property type="protein sequence ID" value="OBI50643.1"/>
    <property type="molecule type" value="Genomic_DNA"/>
</dbReference>
<accession>A0A1A2ZLT4</accession>
<dbReference type="Proteomes" id="UP000093592">
    <property type="component" value="Unassembled WGS sequence"/>
</dbReference>
<feature type="domain" description="MoaB/Mog" evidence="3">
    <location>
        <begin position="7"/>
        <end position="149"/>
    </location>
</feature>
<dbReference type="OrthoDB" id="9794429at2"/>
<dbReference type="PANTHER" id="PTHR43764">
    <property type="entry name" value="MOLYBDENUM COFACTOR BIOSYNTHESIS"/>
    <property type="match status" value="1"/>
</dbReference>
<dbReference type="CDD" id="cd00886">
    <property type="entry name" value="MogA_MoaB"/>
    <property type="match status" value="1"/>
</dbReference>
<dbReference type="InterPro" id="IPR001453">
    <property type="entry name" value="MoaB/Mog_dom"/>
</dbReference>